<proteinExistence type="predicted"/>
<gene>
    <name evidence="3" type="ORF">COU11_02560</name>
</gene>
<comment type="caution">
    <text evidence="3">The sequence shown here is derived from an EMBL/GenBank/DDBJ whole genome shotgun (WGS) entry which is preliminary data.</text>
</comment>
<dbReference type="Pfam" id="PF04024">
    <property type="entry name" value="PspC"/>
    <property type="match status" value="1"/>
</dbReference>
<dbReference type="InterPro" id="IPR007168">
    <property type="entry name" value="Phageshock_PspC_N"/>
</dbReference>
<dbReference type="AlphaFoldDB" id="A0A2H0UL07"/>
<evidence type="ECO:0000256" key="1">
    <source>
        <dbReference type="SAM" id="Phobius"/>
    </source>
</evidence>
<protein>
    <recommendedName>
        <fullName evidence="2">Phage shock protein PspC N-terminal domain-containing protein</fullName>
    </recommendedName>
</protein>
<evidence type="ECO:0000313" key="4">
    <source>
        <dbReference type="Proteomes" id="UP000229526"/>
    </source>
</evidence>
<keyword evidence="1" id="KW-0472">Membrane</keyword>
<dbReference type="Proteomes" id="UP000229526">
    <property type="component" value="Unassembled WGS sequence"/>
</dbReference>
<accession>A0A2H0UL07</accession>
<evidence type="ECO:0000313" key="3">
    <source>
        <dbReference type="EMBL" id="PIR87088.1"/>
    </source>
</evidence>
<reference evidence="4" key="1">
    <citation type="submission" date="2017-09" db="EMBL/GenBank/DDBJ databases">
        <title>Depth-based differentiation of microbial function through sediment-hosted aquifers and enrichment of novel symbionts in the deep terrestrial subsurface.</title>
        <authorList>
            <person name="Probst A.J."/>
            <person name="Ladd B."/>
            <person name="Jarett J.K."/>
            <person name="Geller-Mcgrath D.E."/>
            <person name="Sieber C.M.K."/>
            <person name="Emerson J.B."/>
            <person name="Anantharaman K."/>
            <person name="Thomas B.C."/>
            <person name="Malmstrom R."/>
            <person name="Stieglmeier M."/>
            <person name="Klingl A."/>
            <person name="Woyke T."/>
            <person name="Ryan C.M."/>
            <person name="Banfield J.F."/>
        </authorList>
    </citation>
    <scope>NUCLEOTIDE SEQUENCE [LARGE SCALE GENOMIC DNA]</scope>
</reference>
<sequence length="42" mass="4728">MNVDPTLLRVIWIFILVFTGVVPSIIIYILAALVMPSHPVKH</sequence>
<evidence type="ECO:0000259" key="2">
    <source>
        <dbReference type="Pfam" id="PF04024"/>
    </source>
</evidence>
<feature type="transmembrane region" description="Helical" evidence="1">
    <location>
        <begin position="12"/>
        <end position="35"/>
    </location>
</feature>
<keyword evidence="1" id="KW-1133">Transmembrane helix</keyword>
<keyword evidence="1" id="KW-0812">Transmembrane</keyword>
<feature type="domain" description="Phage shock protein PspC N-terminal" evidence="2">
    <location>
        <begin position="2"/>
        <end position="37"/>
    </location>
</feature>
<organism evidence="3 4">
    <name type="scientific">Candidatus Harrisonbacteria bacterium CG10_big_fil_rev_8_21_14_0_10_49_15</name>
    <dbReference type="NCBI Taxonomy" id="1974587"/>
    <lineage>
        <taxon>Bacteria</taxon>
        <taxon>Candidatus Harrisoniibacteriota</taxon>
    </lineage>
</organism>
<dbReference type="EMBL" id="PFBD01000020">
    <property type="protein sequence ID" value="PIR87088.1"/>
    <property type="molecule type" value="Genomic_DNA"/>
</dbReference>
<name>A0A2H0UL07_9BACT</name>